<organism evidence="2 3">
    <name type="scientific">Thalassiosira oceanica</name>
    <name type="common">Marine diatom</name>
    <dbReference type="NCBI Taxonomy" id="159749"/>
    <lineage>
        <taxon>Eukaryota</taxon>
        <taxon>Sar</taxon>
        <taxon>Stramenopiles</taxon>
        <taxon>Ochrophyta</taxon>
        <taxon>Bacillariophyta</taxon>
        <taxon>Coscinodiscophyceae</taxon>
        <taxon>Thalassiosirophycidae</taxon>
        <taxon>Thalassiosirales</taxon>
        <taxon>Thalassiosiraceae</taxon>
        <taxon>Thalassiosira</taxon>
    </lineage>
</organism>
<keyword evidence="3" id="KW-1185">Reference proteome</keyword>
<feature type="compositionally biased region" description="Polar residues" evidence="1">
    <location>
        <begin position="457"/>
        <end position="476"/>
    </location>
</feature>
<dbReference type="AlphaFoldDB" id="K0TJE9"/>
<feature type="region of interest" description="Disordered" evidence="1">
    <location>
        <begin position="443"/>
        <end position="484"/>
    </location>
</feature>
<comment type="caution">
    <text evidence="2">The sequence shown here is derived from an EMBL/GenBank/DDBJ whole genome shotgun (WGS) entry which is preliminary data.</text>
</comment>
<dbReference type="EMBL" id="AGNL01000407">
    <property type="protein sequence ID" value="EJK77795.1"/>
    <property type="molecule type" value="Genomic_DNA"/>
</dbReference>
<dbReference type="Proteomes" id="UP000266841">
    <property type="component" value="Unassembled WGS sequence"/>
</dbReference>
<gene>
    <name evidence="2" type="ORF">THAOC_00350</name>
</gene>
<evidence type="ECO:0000256" key="1">
    <source>
        <dbReference type="SAM" id="MobiDB-lite"/>
    </source>
</evidence>
<evidence type="ECO:0000313" key="3">
    <source>
        <dbReference type="Proteomes" id="UP000266841"/>
    </source>
</evidence>
<feature type="compositionally biased region" description="Basic and acidic residues" evidence="1">
    <location>
        <begin position="188"/>
        <end position="199"/>
    </location>
</feature>
<feature type="region of interest" description="Disordered" evidence="1">
    <location>
        <begin position="155"/>
        <end position="199"/>
    </location>
</feature>
<feature type="region of interest" description="Disordered" evidence="1">
    <location>
        <begin position="229"/>
        <end position="294"/>
    </location>
</feature>
<name>K0TJE9_THAOC</name>
<feature type="compositionally biased region" description="Polar residues" evidence="1">
    <location>
        <begin position="285"/>
        <end position="294"/>
    </location>
</feature>
<accession>K0TJE9</accession>
<evidence type="ECO:0000313" key="2">
    <source>
        <dbReference type="EMBL" id="EJK77795.1"/>
    </source>
</evidence>
<proteinExistence type="predicted"/>
<reference evidence="2 3" key="1">
    <citation type="journal article" date="2012" name="Genome Biol.">
        <title>Genome and low-iron response of an oceanic diatom adapted to chronic iron limitation.</title>
        <authorList>
            <person name="Lommer M."/>
            <person name="Specht M."/>
            <person name="Roy A.S."/>
            <person name="Kraemer L."/>
            <person name="Andreson R."/>
            <person name="Gutowska M.A."/>
            <person name="Wolf J."/>
            <person name="Bergner S.V."/>
            <person name="Schilhabel M.B."/>
            <person name="Klostermeier U.C."/>
            <person name="Beiko R.G."/>
            <person name="Rosenstiel P."/>
            <person name="Hippler M."/>
            <person name="Laroche J."/>
        </authorList>
    </citation>
    <scope>NUCLEOTIDE SEQUENCE [LARGE SCALE GENOMIC DNA]</scope>
    <source>
        <strain evidence="2 3">CCMP1005</strain>
    </source>
</reference>
<sequence>MQDAGDDDWDDNSVLTTSELLNRYNLQQIGLTNRSSFGTRQRLSDLHSLCSGSGSSTRSGAVAPQSQTSHALSLSGLSTTGLTATTNDANSLFLSLASSDQQTSSVTAIQPGSSSVAKLQQTTTQAQGLEDPKAQLLEHYMAALKGFAPIESQDQSSISKVEGEDLSQDARQYDDTFGTKSSSEESYDGPKKEDERDNDEEKLITLEHERVRDVQKDADINCVLLSSQNPAGADIIGNPTAARTPGDPPQQDMNTQQSNLLGQLKTPGQLQSSSNSSSPGPRANCSLQQLQPRQHPTQTLAANALIAGPPAHTPAVSQPVQPLPQHQNVQLTGQIAIRQAAALQQLQLHQGNSVALYLAQLQAINPNVLNLTNQLAEAINLAQIQLPVNPSLLGLQTSATMQPNVLLSDQAVNPLANLTLATQLSVLGGAPVVAAATRLTQPAAAASVEASPRKMPTDTNATSVDCHNRSLGNNEKTQTREDRWTERYNQLVEFKQKQ</sequence>
<feature type="compositionally biased region" description="Polar residues" evidence="1">
    <location>
        <begin position="251"/>
        <end position="271"/>
    </location>
</feature>
<protein>
    <submittedName>
        <fullName evidence="2">Uncharacterized protein</fullName>
    </submittedName>
</protein>